<evidence type="ECO:0000313" key="2">
    <source>
        <dbReference type="Proteomes" id="UP000499080"/>
    </source>
</evidence>
<proteinExistence type="predicted"/>
<evidence type="ECO:0000313" key="1">
    <source>
        <dbReference type="EMBL" id="GBL96425.1"/>
    </source>
</evidence>
<organism evidence="1 2">
    <name type="scientific">Araneus ventricosus</name>
    <name type="common">Orbweaver spider</name>
    <name type="synonym">Epeira ventricosa</name>
    <dbReference type="NCBI Taxonomy" id="182803"/>
    <lineage>
        <taxon>Eukaryota</taxon>
        <taxon>Metazoa</taxon>
        <taxon>Ecdysozoa</taxon>
        <taxon>Arthropoda</taxon>
        <taxon>Chelicerata</taxon>
        <taxon>Arachnida</taxon>
        <taxon>Araneae</taxon>
        <taxon>Araneomorphae</taxon>
        <taxon>Entelegynae</taxon>
        <taxon>Araneoidea</taxon>
        <taxon>Araneidae</taxon>
        <taxon>Araneus</taxon>
    </lineage>
</organism>
<comment type="caution">
    <text evidence="1">The sequence shown here is derived from an EMBL/GenBank/DDBJ whole genome shotgun (WGS) entry which is preliminary data.</text>
</comment>
<keyword evidence="2" id="KW-1185">Reference proteome</keyword>
<accession>A0A4Y2BY78</accession>
<protein>
    <submittedName>
        <fullName evidence="1">Uncharacterized protein</fullName>
    </submittedName>
</protein>
<dbReference type="Proteomes" id="UP000499080">
    <property type="component" value="Unassembled WGS sequence"/>
</dbReference>
<sequence>MAWWQFHSIPFCSPSNMQSFTTVPCHTKPITTSHSFLLPLPSLISSVKHACQTHPPPQVHIPATFMADNPYEGTESGTGRITNLPLHISPILTGLRIDAWFWLGVIRFALL</sequence>
<reference evidence="1 2" key="1">
    <citation type="journal article" date="2019" name="Sci. Rep.">
        <title>Orb-weaving spider Araneus ventricosus genome elucidates the spidroin gene catalogue.</title>
        <authorList>
            <person name="Kono N."/>
            <person name="Nakamura H."/>
            <person name="Ohtoshi R."/>
            <person name="Moran D.A.P."/>
            <person name="Shinohara A."/>
            <person name="Yoshida Y."/>
            <person name="Fujiwara M."/>
            <person name="Mori M."/>
            <person name="Tomita M."/>
            <person name="Arakawa K."/>
        </authorList>
    </citation>
    <scope>NUCLEOTIDE SEQUENCE [LARGE SCALE GENOMIC DNA]</scope>
</reference>
<name>A0A4Y2BY78_ARAVE</name>
<dbReference type="AlphaFoldDB" id="A0A4Y2BY78"/>
<gene>
    <name evidence="1" type="ORF">AVEN_43737_1</name>
</gene>
<dbReference type="EMBL" id="BGPR01000120">
    <property type="protein sequence ID" value="GBL96425.1"/>
    <property type="molecule type" value="Genomic_DNA"/>
</dbReference>